<sequence length="591" mass="67242">MFHQHQQWFNFAQQCQQQLWQRLSTPSLSHQAVQQDWYQQWLTLWQSPQQDPAEQLQWQLECWQQQLQLLGELTLGTTSETQLDPCLSEPEKGDRRFNSPLWQQSPWFDYIKRSYLLTQRQILSAIEQHPQLDQPQRQRLKFIARQMLSALAPTNFIATNPELLKLTEESGGQNLIDGLKLLQQDLIRSGDQLNIAMNDNQAFTLGKELAATPGSVVFENELLQLIQYAPSTDKVYKRPVLMVPAFINKYYILDLSRKNSLVSQLVAQGHTVFMISWVNPDQSHQQLDFDHYVTDGVMAALHAIETLTGEKEVNGVGYCIGGTLLATTMAYMSAKRLKKRIVSASLFTTLLDFSEPGDIGHFINEHSVAAIEAQNQQLGLMDGRQLAVSFALLRENQLYWNYFVEGYLKGNSPMAFDLLHWNGDSTNVTGPCHTSLVKRMYWQNQLVQKGTFHVHDTAIDLAKVTSPSFAVATQEDHIALWQSCYASQQALGGEKTFILGESGHVAGIINPIGGKYGHYQGQQMQTSDDWLKAATRSDESWWQTWQLWLVAQNPKTQVDARPVTLEIEPAPGRYVQRRLDQPSPQEASHDA</sequence>
<evidence type="ECO:0000256" key="1">
    <source>
        <dbReference type="ARBA" id="ARBA00004496"/>
    </source>
</evidence>
<organism evidence="7 8">
    <name type="scientific">Ferrimonas aestuarii</name>
    <dbReference type="NCBI Taxonomy" id="2569539"/>
    <lineage>
        <taxon>Bacteria</taxon>
        <taxon>Pseudomonadati</taxon>
        <taxon>Pseudomonadota</taxon>
        <taxon>Gammaproteobacteria</taxon>
        <taxon>Alteromonadales</taxon>
        <taxon>Ferrimonadaceae</taxon>
        <taxon>Ferrimonas</taxon>
    </lineage>
</organism>
<dbReference type="NCBIfam" id="TIGR01838">
    <property type="entry name" value="PHA_synth_I"/>
    <property type="match status" value="1"/>
</dbReference>
<dbReference type="Gene3D" id="3.40.50.1820">
    <property type="entry name" value="alpha/beta hydrolase"/>
    <property type="match status" value="1"/>
</dbReference>
<dbReference type="InterPro" id="IPR010941">
    <property type="entry name" value="PhaC_N"/>
</dbReference>
<dbReference type="PANTHER" id="PTHR36837">
    <property type="entry name" value="POLY(3-HYDROXYALKANOATE) POLYMERASE SUBUNIT PHAC"/>
    <property type="match status" value="1"/>
</dbReference>
<keyword evidence="8" id="KW-1185">Reference proteome</keyword>
<dbReference type="EMBL" id="SWCJ01000011">
    <property type="protein sequence ID" value="TKB53685.1"/>
    <property type="molecule type" value="Genomic_DNA"/>
</dbReference>
<reference evidence="7 8" key="1">
    <citation type="submission" date="2019-04" db="EMBL/GenBank/DDBJ databases">
        <authorList>
            <person name="Hwang J.C."/>
        </authorList>
    </citation>
    <scope>NUCLEOTIDE SEQUENCE [LARGE SCALE GENOMIC DNA]</scope>
    <source>
        <strain evidence="7 8">IMCC35002</strain>
    </source>
</reference>
<accession>A0A4U1BQM7</accession>
<proteinExistence type="predicted"/>
<comment type="subcellular location">
    <subcellularLocation>
        <location evidence="1">Cytoplasm</location>
    </subcellularLocation>
</comment>
<feature type="domain" description="Poly-beta-hydroxybutyrate polymerase N-terminal" evidence="6">
    <location>
        <begin position="94"/>
        <end position="263"/>
    </location>
</feature>
<gene>
    <name evidence="7" type="primary">phaC</name>
    <name evidence="7" type="ORF">FCL42_14005</name>
</gene>
<dbReference type="Pfam" id="PF07167">
    <property type="entry name" value="PhaC_N"/>
    <property type="match status" value="1"/>
</dbReference>
<keyword evidence="2" id="KW-0963">Cytoplasm</keyword>
<keyword evidence="4" id="KW-0012">Acyltransferase</keyword>
<dbReference type="GO" id="GO:0042619">
    <property type="term" value="P:poly-hydroxybutyrate biosynthetic process"/>
    <property type="evidence" value="ECO:0007669"/>
    <property type="project" value="InterPro"/>
</dbReference>
<evidence type="ECO:0000256" key="5">
    <source>
        <dbReference type="SAM" id="MobiDB-lite"/>
    </source>
</evidence>
<keyword evidence="3" id="KW-0808">Transferase</keyword>
<evidence type="ECO:0000256" key="4">
    <source>
        <dbReference type="ARBA" id="ARBA00023315"/>
    </source>
</evidence>
<evidence type="ECO:0000256" key="2">
    <source>
        <dbReference type="ARBA" id="ARBA00022490"/>
    </source>
</evidence>
<dbReference type="InterPro" id="IPR029058">
    <property type="entry name" value="AB_hydrolase_fold"/>
</dbReference>
<evidence type="ECO:0000313" key="7">
    <source>
        <dbReference type="EMBL" id="TKB53685.1"/>
    </source>
</evidence>
<evidence type="ECO:0000259" key="6">
    <source>
        <dbReference type="Pfam" id="PF07167"/>
    </source>
</evidence>
<dbReference type="AlphaFoldDB" id="A0A4U1BQM7"/>
<feature type="region of interest" description="Disordered" evidence="5">
    <location>
        <begin position="571"/>
        <end position="591"/>
    </location>
</feature>
<dbReference type="PANTHER" id="PTHR36837:SF5">
    <property type="entry name" value="POLY-3-HYDROXYBUTYRATE SYNTHASE"/>
    <property type="match status" value="1"/>
</dbReference>
<evidence type="ECO:0000256" key="3">
    <source>
        <dbReference type="ARBA" id="ARBA00022679"/>
    </source>
</evidence>
<dbReference type="GO" id="GO:0016746">
    <property type="term" value="F:acyltransferase activity"/>
    <property type="evidence" value="ECO:0007669"/>
    <property type="project" value="UniProtKB-KW"/>
</dbReference>
<feature type="compositionally biased region" description="Polar residues" evidence="5">
    <location>
        <begin position="582"/>
        <end position="591"/>
    </location>
</feature>
<evidence type="ECO:0000313" key="8">
    <source>
        <dbReference type="Proteomes" id="UP000305675"/>
    </source>
</evidence>
<dbReference type="InterPro" id="IPR010963">
    <property type="entry name" value="PHA_synth_I"/>
</dbReference>
<protein>
    <submittedName>
        <fullName evidence="7">Class I poly(R)-hydroxyalkanoic acid synthase</fullName>
    </submittedName>
</protein>
<dbReference type="Proteomes" id="UP000305675">
    <property type="component" value="Unassembled WGS sequence"/>
</dbReference>
<name>A0A4U1BQM7_9GAMM</name>
<dbReference type="SUPFAM" id="SSF53474">
    <property type="entry name" value="alpha/beta-Hydrolases"/>
    <property type="match status" value="1"/>
</dbReference>
<dbReference type="OrthoDB" id="7208816at2"/>
<dbReference type="RefSeq" id="WP_136864045.1">
    <property type="nucleotide sequence ID" value="NZ_SWCJ01000011.1"/>
</dbReference>
<comment type="caution">
    <text evidence="7">The sequence shown here is derived from an EMBL/GenBank/DDBJ whole genome shotgun (WGS) entry which is preliminary data.</text>
</comment>
<dbReference type="GO" id="GO:0005737">
    <property type="term" value="C:cytoplasm"/>
    <property type="evidence" value="ECO:0007669"/>
    <property type="project" value="UniProtKB-SubCell"/>
</dbReference>
<dbReference type="InterPro" id="IPR051321">
    <property type="entry name" value="PHA/PHB_synthase"/>
</dbReference>